<proteinExistence type="predicted"/>
<dbReference type="AlphaFoldDB" id="A0A0C3NU47"/>
<sequence>MTALKLPSDRDSISGRQQTATQIQIASLPITPRNDDRPLSDAPRTSARTRFCGRTRRRTHALSTRISLHRVPRYDGDGDDAEKPHALTIGDPCRASTSHSRAHTGMTHARACISGGHAAGYHAPPRSCRVADRGAWGSEIGPGRGQKDVGVGASQKQRTRIADVAK</sequence>
<evidence type="ECO:0000313" key="3">
    <source>
        <dbReference type="Proteomes" id="UP000053257"/>
    </source>
</evidence>
<dbReference type="HOGENOM" id="CLU_1603355_0_0_1"/>
<organism evidence="2 3">
    <name type="scientific">Phlebiopsis gigantea (strain 11061_1 CR5-6)</name>
    <name type="common">White-rot fungus</name>
    <name type="synonym">Peniophora gigantea</name>
    <dbReference type="NCBI Taxonomy" id="745531"/>
    <lineage>
        <taxon>Eukaryota</taxon>
        <taxon>Fungi</taxon>
        <taxon>Dikarya</taxon>
        <taxon>Basidiomycota</taxon>
        <taxon>Agaricomycotina</taxon>
        <taxon>Agaricomycetes</taxon>
        <taxon>Polyporales</taxon>
        <taxon>Phanerochaetaceae</taxon>
        <taxon>Phlebiopsis</taxon>
    </lineage>
</organism>
<accession>A0A0C3NU47</accession>
<dbReference type="Proteomes" id="UP000053257">
    <property type="component" value="Unassembled WGS sequence"/>
</dbReference>
<dbReference type="EMBL" id="KN840474">
    <property type="protein sequence ID" value="KIP08804.1"/>
    <property type="molecule type" value="Genomic_DNA"/>
</dbReference>
<name>A0A0C3NU47_PHLG1</name>
<keyword evidence="3" id="KW-1185">Reference proteome</keyword>
<gene>
    <name evidence="2" type="ORF">PHLGIDRAFT_116935</name>
</gene>
<feature type="compositionally biased region" description="Polar residues" evidence="1">
    <location>
        <begin position="14"/>
        <end position="25"/>
    </location>
</feature>
<feature type="compositionally biased region" description="Basic and acidic residues" evidence="1">
    <location>
        <begin position="72"/>
        <end position="85"/>
    </location>
</feature>
<evidence type="ECO:0000313" key="2">
    <source>
        <dbReference type="EMBL" id="KIP08804.1"/>
    </source>
</evidence>
<feature type="region of interest" description="Disordered" evidence="1">
    <location>
        <begin position="1"/>
        <end position="99"/>
    </location>
</feature>
<evidence type="ECO:0000256" key="1">
    <source>
        <dbReference type="SAM" id="MobiDB-lite"/>
    </source>
</evidence>
<feature type="region of interest" description="Disordered" evidence="1">
    <location>
        <begin position="132"/>
        <end position="166"/>
    </location>
</feature>
<protein>
    <submittedName>
        <fullName evidence="2">Uncharacterized protein</fullName>
    </submittedName>
</protein>
<feature type="compositionally biased region" description="Basic residues" evidence="1">
    <location>
        <begin position="51"/>
        <end position="60"/>
    </location>
</feature>
<reference evidence="2 3" key="1">
    <citation type="journal article" date="2014" name="PLoS Genet.">
        <title>Analysis of the Phlebiopsis gigantea genome, transcriptome and secretome provides insight into its pioneer colonization strategies of wood.</title>
        <authorList>
            <person name="Hori C."/>
            <person name="Ishida T."/>
            <person name="Igarashi K."/>
            <person name="Samejima M."/>
            <person name="Suzuki H."/>
            <person name="Master E."/>
            <person name="Ferreira P."/>
            <person name="Ruiz-Duenas F.J."/>
            <person name="Held B."/>
            <person name="Canessa P."/>
            <person name="Larrondo L.F."/>
            <person name="Schmoll M."/>
            <person name="Druzhinina I.S."/>
            <person name="Kubicek C.P."/>
            <person name="Gaskell J.A."/>
            <person name="Kersten P."/>
            <person name="St John F."/>
            <person name="Glasner J."/>
            <person name="Sabat G."/>
            <person name="Splinter BonDurant S."/>
            <person name="Syed K."/>
            <person name="Yadav J."/>
            <person name="Mgbeahuruike A.C."/>
            <person name="Kovalchuk A."/>
            <person name="Asiegbu F.O."/>
            <person name="Lackner G."/>
            <person name="Hoffmeister D."/>
            <person name="Rencoret J."/>
            <person name="Gutierrez A."/>
            <person name="Sun H."/>
            <person name="Lindquist E."/>
            <person name="Barry K."/>
            <person name="Riley R."/>
            <person name="Grigoriev I.V."/>
            <person name="Henrissat B."/>
            <person name="Kues U."/>
            <person name="Berka R.M."/>
            <person name="Martinez A.T."/>
            <person name="Covert S.F."/>
            <person name="Blanchette R.A."/>
            <person name="Cullen D."/>
        </authorList>
    </citation>
    <scope>NUCLEOTIDE SEQUENCE [LARGE SCALE GENOMIC DNA]</scope>
    <source>
        <strain evidence="2 3">11061_1 CR5-6</strain>
    </source>
</reference>